<accession>A0A3S1CDM5</accession>
<dbReference type="EMBL" id="RQTK01000046">
    <property type="protein sequence ID" value="RUS89855.1"/>
    <property type="molecule type" value="Genomic_DNA"/>
</dbReference>
<gene>
    <name evidence="2" type="ORF">EGW08_002385</name>
</gene>
<keyword evidence="3" id="KW-1185">Reference proteome</keyword>
<feature type="non-terminal residue" evidence="2">
    <location>
        <position position="1"/>
    </location>
</feature>
<name>A0A3S1CDM5_ELYCH</name>
<organism evidence="2 3">
    <name type="scientific">Elysia chlorotica</name>
    <name type="common">Eastern emerald elysia</name>
    <name type="synonym">Sea slug</name>
    <dbReference type="NCBI Taxonomy" id="188477"/>
    <lineage>
        <taxon>Eukaryota</taxon>
        <taxon>Metazoa</taxon>
        <taxon>Spiralia</taxon>
        <taxon>Lophotrochozoa</taxon>
        <taxon>Mollusca</taxon>
        <taxon>Gastropoda</taxon>
        <taxon>Heterobranchia</taxon>
        <taxon>Euthyneura</taxon>
        <taxon>Panpulmonata</taxon>
        <taxon>Sacoglossa</taxon>
        <taxon>Placobranchoidea</taxon>
        <taxon>Plakobranchidae</taxon>
        <taxon>Elysia</taxon>
    </lineage>
</organism>
<comment type="caution">
    <text evidence="2">The sequence shown here is derived from an EMBL/GenBank/DDBJ whole genome shotgun (WGS) entry which is preliminary data.</text>
</comment>
<protein>
    <submittedName>
        <fullName evidence="2">Uncharacterized protein</fullName>
    </submittedName>
</protein>
<dbReference type="Proteomes" id="UP000271974">
    <property type="component" value="Unassembled WGS sequence"/>
</dbReference>
<evidence type="ECO:0000313" key="2">
    <source>
        <dbReference type="EMBL" id="RUS89855.1"/>
    </source>
</evidence>
<evidence type="ECO:0000256" key="1">
    <source>
        <dbReference type="SAM" id="MobiDB-lite"/>
    </source>
</evidence>
<evidence type="ECO:0000313" key="3">
    <source>
        <dbReference type="Proteomes" id="UP000271974"/>
    </source>
</evidence>
<sequence>PEWKWHSGRTKASQAISQPQPQPQPPPEKRARRPRYRRETSRQRVHTPLLTGQQHSAPGRAILHGQGNPAQGRRWRGWSGRVSQHAHGERLLRRRPERPHPVHLAGTVAHAAERGVAHRRQDQTRPPVQRVETCSLCSGSRVPLSLPFHNDDQFTGHSAAAVNMRAGFLSGIL</sequence>
<proteinExistence type="predicted"/>
<dbReference type="AlphaFoldDB" id="A0A3S1CDM5"/>
<reference evidence="2 3" key="1">
    <citation type="submission" date="2019-01" db="EMBL/GenBank/DDBJ databases">
        <title>A draft genome assembly of the solar-powered sea slug Elysia chlorotica.</title>
        <authorList>
            <person name="Cai H."/>
            <person name="Li Q."/>
            <person name="Fang X."/>
            <person name="Li J."/>
            <person name="Curtis N.E."/>
            <person name="Altenburger A."/>
            <person name="Shibata T."/>
            <person name="Feng M."/>
            <person name="Maeda T."/>
            <person name="Schwartz J.A."/>
            <person name="Shigenobu S."/>
            <person name="Lundholm N."/>
            <person name="Nishiyama T."/>
            <person name="Yang H."/>
            <person name="Hasebe M."/>
            <person name="Li S."/>
            <person name="Pierce S.K."/>
            <person name="Wang J."/>
        </authorList>
    </citation>
    <scope>NUCLEOTIDE SEQUENCE [LARGE SCALE GENOMIC DNA]</scope>
    <source>
        <strain evidence="2">EC2010</strain>
        <tissue evidence="2">Whole organism of an adult</tissue>
    </source>
</reference>
<feature type="region of interest" description="Disordered" evidence="1">
    <location>
        <begin position="1"/>
        <end position="90"/>
    </location>
</feature>